<evidence type="ECO:0000313" key="9">
    <source>
        <dbReference type="EMBL" id="CUQ76295.1"/>
    </source>
</evidence>
<keyword evidence="2" id="KW-1003">Cell membrane</keyword>
<feature type="transmembrane region" description="Helical" evidence="6">
    <location>
        <begin position="464"/>
        <end position="487"/>
    </location>
</feature>
<evidence type="ECO:0000256" key="3">
    <source>
        <dbReference type="ARBA" id="ARBA00022692"/>
    </source>
</evidence>
<feature type="transmembrane region" description="Helical" evidence="6">
    <location>
        <begin position="369"/>
        <end position="390"/>
    </location>
</feature>
<dbReference type="Proteomes" id="UP000095621">
    <property type="component" value="Unassembled WGS sequence"/>
</dbReference>
<keyword evidence="9" id="KW-0449">Lipoprotein</keyword>
<feature type="domain" description="ABC3 transporter permease C-terminal" evidence="7">
    <location>
        <begin position="775"/>
        <end position="891"/>
    </location>
</feature>
<evidence type="ECO:0000256" key="4">
    <source>
        <dbReference type="ARBA" id="ARBA00022989"/>
    </source>
</evidence>
<feature type="domain" description="MacB-like periplasmic core" evidence="8">
    <location>
        <begin position="543"/>
        <end position="731"/>
    </location>
</feature>
<evidence type="ECO:0000256" key="1">
    <source>
        <dbReference type="ARBA" id="ARBA00004651"/>
    </source>
</evidence>
<reference evidence="9 10" key="1">
    <citation type="submission" date="2015-09" db="EMBL/GenBank/DDBJ databases">
        <authorList>
            <consortium name="Pathogen Informatics"/>
        </authorList>
    </citation>
    <scope>NUCLEOTIDE SEQUENCE [LARGE SCALE GENOMIC DNA]</scope>
    <source>
        <strain evidence="9 10">2789STDY5834875</strain>
    </source>
</reference>
<dbReference type="RefSeq" id="WP_055215024.1">
    <property type="nucleotide sequence ID" value="NZ_CZBU01000002.1"/>
</dbReference>
<evidence type="ECO:0000313" key="10">
    <source>
        <dbReference type="Proteomes" id="UP000095621"/>
    </source>
</evidence>
<feature type="domain" description="ABC3 transporter permease C-terminal" evidence="7">
    <location>
        <begin position="373"/>
        <end position="483"/>
    </location>
</feature>
<evidence type="ECO:0000256" key="5">
    <source>
        <dbReference type="ARBA" id="ARBA00023136"/>
    </source>
</evidence>
<dbReference type="PANTHER" id="PTHR30287">
    <property type="entry name" value="MEMBRANE COMPONENT OF PREDICTED ABC SUPERFAMILY METABOLITE UPTAKE TRANSPORTER"/>
    <property type="match status" value="1"/>
</dbReference>
<feature type="transmembrane region" description="Helical" evidence="6">
    <location>
        <begin position="825"/>
        <end position="846"/>
    </location>
</feature>
<protein>
    <submittedName>
        <fullName evidence="9">Lipoprotein releasing system, transmembrane protein, LolC/E family</fullName>
    </submittedName>
</protein>
<accession>A0A174YMF7</accession>
<evidence type="ECO:0000256" key="2">
    <source>
        <dbReference type="ARBA" id="ARBA00022475"/>
    </source>
</evidence>
<evidence type="ECO:0000256" key="6">
    <source>
        <dbReference type="SAM" id="Phobius"/>
    </source>
</evidence>
<organism evidence="9 10">
    <name type="scientific">Lachnospira eligens</name>
    <dbReference type="NCBI Taxonomy" id="39485"/>
    <lineage>
        <taxon>Bacteria</taxon>
        <taxon>Bacillati</taxon>
        <taxon>Bacillota</taxon>
        <taxon>Clostridia</taxon>
        <taxon>Lachnospirales</taxon>
        <taxon>Lachnospiraceae</taxon>
        <taxon>Lachnospira</taxon>
    </lineage>
</organism>
<keyword evidence="4 6" id="KW-1133">Transmembrane helix</keyword>
<name>A0A174YMF7_9FIRM</name>
<dbReference type="GO" id="GO:0005886">
    <property type="term" value="C:plasma membrane"/>
    <property type="evidence" value="ECO:0007669"/>
    <property type="project" value="UniProtKB-SubCell"/>
</dbReference>
<keyword evidence="3 6" id="KW-0812">Transmembrane</keyword>
<feature type="transmembrane region" description="Helical" evidence="6">
    <location>
        <begin position="866"/>
        <end position="885"/>
    </location>
</feature>
<dbReference type="Pfam" id="PF12704">
    <property type="entry name" value="MacB_PCD"/>
    <property type="match status" value="2"/>
</dbReference>
<keyword evidence="5 6" id="KW-0472">Membrane</keyword>
<dbReference type="EMBL" id="CZBU01000002">
    <property type="protein sequence ID" value="CUQ76295.1"/>
    <property type="molecule type" value="Genomic_DNA"/>
</dbReference>
<feature type="transmembrane region" description="Helical" evidence="6">
    <location>
        <begin position="20"/>
        <end position="39"/>
    </location>
</feature>
<feature type="transmembrane region" description="Helical" evidence="6">
    <location>
        <begin position="771"/>
        <end position="791"/>
    </location>
</feature>
<feature type="transmembrane region" description="Helical" evidence="6">
    <location>
        <begin position="539"/>
        <end position="559"/>
    </location>
</feature>
<sequence>MGKSVWKDLFREIKRTFGRFIAIFAIVAIGVAFFAGVTASSNDMKNSTDHYYDDYNMSDLRLLSSIGFNEDDINAIREVQGVKGMYPAYSQDAVIRKDSIETAVHIMSVPVNTDRDNKDYINQLRIKEGRLPEKNGECVVRYEDTRDNFSIGDTIKLSSGTQDDINDSLKDSEYTVVGTVYTPYYVSYDLGTTNVGSGRINYLMYITEDEFMSDYFNEMFVTVDGAKELDTYGTEYKDLIKETADKIDNISQSRINVRKDDIQDVYEASVNEAKEAAKKVIYDHVVESLTEQYSNYFVGMDVSAIIEPYIQPAYEKALADYDFSSIEAQAKEDFESKYGDSDDWKWYELTRQEQYSFKDYESSADRMKAIATVFPIFFIVVSALVCLTTMTRMVEEERGLIGTYKALGYSKKVIAFKYIAYALIASVTGGIAGCIIGLKLFPLVIYDSWNIIYQLPPIVYDSHILLSIIAITSMILVTVIAAIFSCYSELEEVPSELMRPKAPKSGKKILLEHITFIWKHMSFTMKVTMRNLFLYKKRFLMTVVGIAGCTALMTAGFGIKNSIESLIHNQYGELIHYDSVTTFTDGVTQEDMDTLEGDLSADGHIDDFLLNCGYSDDVKSSEDTETAEYVIVDDKNAFKDYVTLRTRRKHNDVVLGDSGVVITEKLSKDLGIKKGDKITVTSSTGKQTEAVVSGITEMYVNHYIYISTEYYNELFGNVPDNNRVLIKINGDVSETESYMGDEYLTRDYIKGVSFLNANITRFENMIQSLDLVTWVLIISAGLLAFVVLYNLTNVNISERRREIATIKVLGFFDPEVGMYVYRENIFLTLIGGVFGLFLGRLLHIYIMLTVEMDAIMFGYAIKPVSYIYSYLITLIFSVVVNLAMYGKLKKLPMVESLKSVE</sequence>
<comment type="subcellular location">
    <subcellularLocation>
        <location evidence="1">Cell membrane</location>
        <topology evidence="1">Multi-pass membrane protein</topology>
    </subcellularLocation>
</comment>
<dbReference type="AlphaFoldDB" id="A0A174YMF7"/>
<dbReference type="Pfam" id="PF02687">
    <property type="entry name" value="FtsX"/>
    <property type="match status" value="2"/>
</dbReference>
<dbReference type="InterPro" id="IPR038766">
    <property type="entry name" value="Membrane_comp_ABC_pdt"/>
</dbReference>
<evidence type="ECO:0000259" key="8">
    <source>
        <dbReference type="Pfam" id="PF12704"/>
    </source>
</evidence>
<proteinExistence type="predicted"/>
<dbReference type="PANTHER" id="PTHR30287:SF1">
    <property type="entry name" value="INNER MEMBRANE PROTEIN"/>
    <property type="match status" value="1"/>
</dbReference>
<evidence type="ECO:0000259" key="7">
    <source>
        <dbReference type="Pfam" id="PF02687"/>
    </source>
</evidence>
<dbReference type="OrthoDB" id="5137249at2"/>
<dbReference type="InterPro" id="IPR003838">
    <property type="entry name" value="ABC3_permease_C"/>
</dbReference>
<gene>
    <name evidence="9" type="ORF">ERS852490_00977</name>
</gene>
<feature type="domain" description="MacB-like periplasmic core" evidence="8">
    <location>
        <begin position="26"/>
        <end position="207"/>
    </location>
</feature>
<dbReference type="InterPro" id="IPR025857">
    <property type="entry name" value="MacB_PCD"/>
</dbReference>
<feature type="transmembrane region" description="Helical" evidence="6">
    <location>
        <begin position="418"/>
        <end position="444"/>
    </location>
</feature>